<gene>
    <name evidence="1" type="ORF">ACIB24_15045</name>
</gene>
<dbReference type="Proteomes" id="UP001612915">
    <property type="component" value="Unassembled WGS sequence"/>
</dbReference>
<dbReference type="RefSeq" id="WP_398281842.1">
    <property type="nucleotide sequence ID" value="NZ_JBITLV010000004.1"/>
</dbReference>
<proteinExistence type="predicted"/>
<reference evidence="1 2" key="1">
    <citation type="submission" date="2024-10" db="EMBL/GenBank/DDBJ databases">
        <title>The Natural Products Discovery Center: Release of the First 8490 Sequenced Strains for Exploring Actinobacteria Biosynthetic Diversity.</title>
        <authorList>
            <person name="Kalkreuter E."/>
            <person name="Kautsar S.A."/>
            <person name="Yang D."/>
            <person name="Bader C.D."/>
            <person name="Teijaro C.N."/>
            <person name="Fluegel L."/>
            <person name="Davis C.M."/>
            <person name="Simpson J.R."/>
            <person name="Lauterbach L."/>
            <person name="Steele A.D."/>
            <person name="Gui C."/>
            <person name="Meng S."/>
            <person name="Li G."/>
            <person name="Viehrig K."/>
            <person name="Ye F."/>
            <person name="Su P."/>
            <person name="Kiefer A.F."/>
            <person name="Nichols A."/>
            <person name="Cepeda A.J."/>
            <person name="Yan W."/>
            <person name="Fan B."/>
            <person name="Jiang Y."/>
            <person name="Adhikari A."/>
            <person name="Zheng C.-J."/>
            <person name="Schuster L."/>
            <person name="Cowan T.M."/>
            <person name="Smanski M.J."/>
            <person name="Chevrette M.G."/>
            <person name="De Carvalho L.P.S."/>
            <person name="Shen B."/>
        </authorList>
    </citation>
    <scope>NUCLEOTIDE SEQUENCE [LARGE SCALE GENOMIC DNA]</scope>
    <source>
        <strain evidence="1 2">NPDC049639</strain>
    </source>
</reference>
<keyword evidence="2" id="KW-1185">Reference proteome</keyword>
<organism evidence="1 2">
    <name type="scientific">Spongisporangium articulatum</name>
    <dbReference type="NCBI Taxonomy" id="3362603"/>
    <lineage>
        <taxon>Bacteria</taxon>
        <taxon>Bacillati</taxon>
        <taxon>Actinomycetota</taxon>
        <taxon>Actinomycetes</taxon>
        <taxon>Kineosporiales</taxon>
        <taxon>Kineosporiaceae</taxon>
        <taxon>Spongisporangium</taxon>
    </lineage>
</organism>
<dbReference type="Gene3D" id="3.30.460.40">
    <property type="match status" value="1"/>
</dbReference>
<protein>
    <recommendedName>
        <fullName evidence="3">Nucleotidyltransferase family protein</fullName>
    </recommendedName>
</protein>
<comment type="caution">
    <text evidence="1">The sequence shown here is derived from an EMBL/GenBank/DDBJ whole genome shotgun (WGS) entry which is preliminary data.</text>
</comment>
<sequence length="227" mass="24527">MGTARAARADELVTAAAAAGVPLAALGGAAVQLLCASARPAGAHHRAIADVDVATTSRARPAVDGLARELGYAPDEPFNRAHGAERMRYLDADGSHLDVFVDELRLCHLVRWGTSLKAGEATLPMRWLLLTKLQIVRAEPKDLGDLAALLDDRWDDVLAAGGDLDHRLRRDWGLLRTASANLERLTPGSSRAAELLGRWQALPLTPAARLRGLVGERVRWYDEPEEV</sequence>
<name>A0ABW8APU8_9ACTN</name>
<evidence type="ECO:0008006" key="3">
    <source>
        <dbReference type="Google" id="ProtNLM"/>
    </source>
</evidence>
<dbReference type="EMBL" id="JBITLV010000004">
    <property type="protein sequence ID" value="MFI7588384.1"/>
    <property type="molecule type" value="Genomic_DNA"/>
</dbReference>
<evidence type="ECO:0000313" key="1">
    <source>
        <dbReference type="EMBL" id="MFI7588384.1"/>
    </source>
</evidence>
<accession>A0ABW8APU8</accession>
<evidence type="ECO:0000313" key="2">
    <source>
        <dbReference type="Proteomes" id="UP001612915"/>
    </source>
</evidence>